<evidence type="ECO:0000256" key="7">
    <source>
        <dbReference type="SAM" id="MobiDB-lite"/>
    </source>
</evidence>
<comment type="similarity">
    <text evidence="2">Belongs to the G-protein coupled receptor 2 family. Adhesion G-protein coupled receptor (ADGR) subfamily.</text>
</comment>
<accession>A0A2J8J1L3</accession>
<feature type="compositionally biased region" description="Basic and acidic residues" evidence="7">
    <location>
        <begin position="930"/>
        <end position="940"/>
    </location>
</feature>
<evidence type="ECO:0000256" key="6">
    <source>
        <dbReference type="ARBA" id="ARBA00023170"/>
    </source>
</evidence>
<dbReference type="PANTHER" id="PTHR45930">
    <property type="entry name" value="G-PROTEIN COUPLED RECEPTOR 124-LIKE PROTEIN"/>
    <property type="match status" value="1"/>
</dbReference>
<dbReference type="InterPro" id="IPR051963">
    <property type="entry name" value="Adhesion_GPCR_A"/>
</dbReference>
<feature type="transmembrane region" description="Helical" evidence="8">
    <location>
        <begin position="739"/>
        <end position="761"/>
    </location>
</feature>
<reference evidence="10 11" key="1">
    <citation type="submission" date="2017-12" db="EMBL/GenBank/DDBJ databases">
        <title>High-resolution comparative analysis of great ape genomes.</title>
        <authorList>
            <person name="Pollen A."/>
            <person name="Hastie A."/>
            <person name="Hormozdiari F."/>
            <person name="Dougherty M."/>
            <person name="Liu R."/>
            <person name="Chaisson M."/>
            <person name="Hoppe E."/>
            <person name="Hill C."/>
            <person name="Pang A."/>
            <person name="Hillier L."/>
            <person name="Baker C."/>
            <person name="Armstrong J."/>
            <person name="Shendure J."/>
            <person name="Paten B."/>
            <person name="Wilson R."/>
            <person name="Chao H."/>
            <person name="Schneider V."/>
            <person name="Ventura M."/>
            <person name="Kronenberg Z."/>
            <person name="Murali S."/>
            <person name="Gordon D."/>
            <person name="Cantsilieris S."/>
            <person name="Munson K."/>
            <person name="Nelson B."/>
            <person name="Raja A."/>
            <person name="Underwood J."/>
            <person name="Diekhans M."/>
            <person name="Fiddes I."/>
            <person name="Haussler D."/>
            <person name="Eichler E."/>
        </authorList>
    </citation>
    <scope>NUCLEOTIDE SEQUENCE [LARGE SCALE GENOMIC DNA]</scope>
    <source>
        <strain evidence="10">Yerkes chimp pedigree #C0471</strain>
    </source>
</reference>
<feature type="transmembrane region" description="Helical" evidence="8">
    <location>
        <begin position="976"/>
        <end position="997"/>
    </location>
</feature>
<evidence type="ECO:0000256" key="2">
    <source>
        <dbReference type="ARBA" id="ARBA00007343"/>
    </source>
</evidence>
<dbReference type="GO" id="GO:0004930">
    <property type="term" value="F:G protein-coupled receptor activity"/>
    <property type="evidence" value="ECO:0007669"/>
    <property type="project" value="InterPro"/>
</dbReference>
<dbReference type="InterPro" id="IPR017983">
    <property type="entry name" value="GPCR_2_secretin-like_CS"/>
</dbReference>
<dbReference type="PROSITE" id="PS00650">
    <property type="entry name" value="G_PROTEIN_RECEP_F2_2"/>
    <property type="match status" value="1"/>
</dbReference>
<dbReference type="GO" id="GO:0007166">
    <property type="term" value="P:cell surface receptor signaling pathway"/>
    <property type="evidence" value="ECO:0007669"/>
    <property type="project" value="InterPro"/>
</dbReference>
<feature type="transmembrane region" description="Helical" evidence="8">
    <location>
        <begin position="1003"/>
        <end position="1022"/>
    </location>
</feature>
<feature type="region of interest" description="Disordered" evidence="7">
    <location>
        <begin position="1239"/>
        <end position="1278"/>
    </location>
</feature>
<dbReference type="PROSITE" id="PS50261">
    <property type="entry name" value="G_PROTEIN_RECEP_F2_4"/>
    <property type="match status" value="1"/>
</dbReference>
<evidence type="ECO:0000256" key="8">
    <source>
        <dbReference type="SAM" id="Phobius"/>
    </source>
</evidence>
<dbReference type="Proteomes" id="UP000236370">
    <property type="component" value="Unassembled WGS sequence"/>
</dbReference>
<evidence type="ECO:0000313" key="11">
    <source>
        <dbReference type="Proteomes" id="UP000236370"/>
    </source>
</evidence>
<dbReference type="EMBL" id="NBAG03000537">
    <property type="protein sequence ID" value="PNI16654.1"/>
    <property type="molecule type" value="Genomic_DNA"/>
</dbReference>
<dbReference type="AlphaFoldDB" id="A0A2J8J1L3"/>
<protein>
    <submittedName>
        <fullName evidence="10">ADGRA1 isoform 2</fullName>
    </submittedName>
</protein>
<sequence length="1278" mass="137138">MRGHGNHSRLKSRCASLGNVHHHQAQMAHGAHCRGGRTPQSPDSRGPTTGGRTRGRWMYGPIEALINVNFPGAKGGRTAEGEPSWAWVLRSGYLQRQALPGLPDSTRVGACWWQHYPGRDSGFLGPGFIDLLREEPSGRADGKAAAQKTGRLYLFPTFLGNKLPEAADSFGEIASGNSVIFTSVLQSSHPPGTPPPSARKPSPGAAMLLCEETLELGPQGCWGSTSPRGQAVSLVGGPTAGGSRLGGAGCTMGLFRVLQARRPRDGTWADPRRCSRAVEGSGLTRAALSPAASGVEEDTRREGCMLVGSRRSSTHRSRVLIINTPSGRTPWSQGSLGSTGRYNQTRAPGSQQQGLCSDAALREDFVPEPTPAFFQYPPQAFSKTEVRDLGRGGLYAFSKEEKVSEAQQVEAYETHGLGLSTGRQNPVPSPCKPGCVCQGLALDTEAWPRHPGRRPCAVKEACLGPPGCSGELSLPEEEGIAPGAATAAPAWVPHGRVSRFLAVKLFTYVTMYQCKQERILRLCISGESGRYVRRSRFGNFAALMVSTGVLGVLQLGARPLRGGGHPFGDSQAGKVVEWRAGDRASGLSAGERRFLSQSELQTWPRTPHRAGKKVPQPVGAADLAPDTSPCRKEGSSASRSCRPGPGHLTRREEDSFRQLAFPRFEEVTFPPLTAAERAPSVHGGHSLASQGLVLAGQTRSVASGGKQELSGPLAACVPTQDLKTVLSLPRYPGEFLHPVVYACTAVMLLCLLASFVTYIVHQSAIRISRKGRHTLLNFCFHAALTFTVFAGGINRTKYPILCQAVGIVLHYSTLSTMLWIGVTARNIYKQVTKKAPLCLDADQPPYPRQPLLRFYLVSVGVPFIICGVTAATNIRNYGTEDEDTACWMAWEPSLGAFYGPAAIITLVTCVYFLGTYVQLRRHPGRRYELRTQPEEQRRLATPEGGRGIRPGTPPAHDAPGASVLQNEHSFQAQLRAAAFTLFLFTATWAFGALAVSQGHFLDMVFSCLYGAFCVTLGLFVLIHHCAKREDVWQCWWACCPPRKDAHPALDANGAALGRAACLHSPGLGQPRGFTHPPGPCKMTNLQAAQGHASCLSPATPCCAKMHCEPLTADEAHVHLQEEGAFGHDPHLHGCLQGRTKPPYFSRHPAEEPEYAYHIPSSLDGSPRSSRTDSPPSSLDGPAGTHTLACCTQGDPFPMVTQPEGSDGSPALYSCPTQPGREAALGPGHLEMLRRTQSLPFGGPSQNGLPKGNLLEGLPFGTDGTGNIRTGPWKNETTV</sequence>
<dbReference type="GO" id="GO:0016020">
    <property type="term" value="C:membrane"/>
    <property type="evidence" value="ECO:0007669"/>
    <property type="project" value="UniProtKB-SubCell"/>
</dbReference>
<evidence type="ECO:0000256" key="1">
    <source>
        <dbReference type="ARBA" id="ARBA00004141"/>
    </source>
</evidence>
<feature type="transmembrane region" description="Helical" evidence="8">
    <location>
        <begin position="798"/>
        <end position="820"/>
    </location>
</feature>
<evidence type="ECO:0000256" key="4">
    <source>
        <dbReference type="ARBA" id="ARBA00022989"/>
    </source>
</evidence>
<feature type="domain" description="G-protein coupled receptors family 2 profile 2" evidence="9">
    <location>
        <begin position="736"/>
        <end position="1028"/>
    </location>
</feature>
<organism evidence="10 11">
    <name type="scientific">Pan troglodytes</name>
    <name type="common">Chimpanzee</name>
    <dbReference type="NCBI Taxonomy" id="9598"/>
    <lineage>
        <taxon>Eukaryota</taxon>
        <taxon>Metazoa</taxon>
        <taxon>Chordata</taxon>
        <taxon>Craniata</taxon>
        <taxon>Vertebrata</taxon>
        <taxon>Euteleostomi</taxon>
        <taxon>Mammalia</taxon>
        <taxon>Eutheria</taxon>
        <taxon>Euarchontoglires</taxon>
        <taxon>Primates</taxon>
        <taxon>Haplorrhini</taxon>
        <taxon>Catarrhini</taxon>
        <taxon>Hominidae</taxon>
        <taxon>Pan</taxon>
    </lineage>
</organism>
<feature type="compositionally biased region" description="Low complexity" evidence="7">
    <location>
        <begin position="1165"/>
        <end position="1177"/>
    </location>
</feature>
<gene>
    <name evidence="10" type="ORF">CK820_G0051379</name>
</gene>
<evidence type="ECO:0000259" key="9">
    <source>
        <dbReference type="PROSITE" id="PS50261"/>
    </source>
</evidence>
<keyword evidence="4 8" id="KW-1133">Transmembrane helix</keyword>
<comment type="caution">
    <text evidence="10">The sequence shown here is derived from an EMBL/GenBank/DDBJ whole genome shotgun (WGS) entry which is preliminary data.</text>
</comment>
<dbReference type="InterPro" id="IPR000832">
    <property type="entry name" value="GPCR_2_secretin-like"/>
</dbReference>
<dbReference type="Pfam" id="PF00002">
    <property type="entry name" value="7tm_2"/>
    <property type="match status" value="1"/>
</dbReference>
<feature type="region of interest" description="Disordered" evidence="7">
    <location>
        <begin position="324"/>
        <end position="352"/>
    </location>
</feature>
<keyword evidence="5 8" id="KW-0472">Membrane</keyword>
<feature type="transmembrane region" description="Helical" evidence="8">
    <location>
        <begin position="894"/>
        <end position="917"/>
    </location>
</feature>
<feature type="region of interest" description="Disordered" evidence="7">
    <location>
        <begin position="603"/>
        <end position="652"/>
    </location>
</feature>
<feature type="transmembrane region" description="Helical" evidence="8">
    <location>
        <begin position="854"/>
        <end position="874"/>
    </location>
</feature>
<proteinExistence type="inferred from homology"/>
<feature type="region of interest" description="Disordered" evidence="7">
    <location>
        <begin position="930"/>
        <end position="960"/>
    </location>
</feature>
<dbReference type="Gene3D" id="1.20.1070.10">
    <property type="entry name" value="Rhodopsin 7-helix transmembrane proteins"/>
    <property type="match status" value="1"/>
</dbReference>
<feature type="region of interest" description="Disordered" evidence="7">
    <location>
        <begin position="23"/>
        <end position="54"/>
    </location>
</feature>
<dbReference type="PANTHER" id="PTHR45930:SF3">
    <property type="entry name" value="ADHESION G PROTEIN-COUPLED RECEPTOR A1"/>
    <property type="match status" value="1"/>
</dbReference>
<dbReference type="CDD" id="cd16000">
    <property type="entry name" value="7tmB2_GPR123"/>
    <property type="match status" value="1"/>
</dbReference>
<keyword evidence="3 8" id="KW-0812">Transmembrane</keyword>
<evidence type="ECO:0000256" key="3">
    <source>
        <dbReference type="ARBA" id="ARBA00022692"/>
    </source>
</evidence>
<name>A0A2J8J1L3_PANTR</name>
<keyword evidence="6" id="KW-0675">Receptor</keyword>
<dbReference type="InterPro" id="IPR017981">
    <property type="entry name" value="GPCR_2-like_7TM"/>
</dbReference>
<comment type="subcellular location">
    <subcellularLocation>
        <location evidence="1">Membrane</location>
        <topology evidence="1">Multi-pass membrane protein</topology>
    </subcellularLocation>
</comment>
<evidence type="ECO:0000256" key="5">
    <source>
        <dbReference type="ARBA" id="ARBA00023136"/>
    </source>
</evidence>
<evidence type="ECO:0000313" key="10">
    <source>
        <dbReference type="EMBL" id="PNI16654.1"/>
    </source>
</evidence>
<feature type="transmembrane region" description="Helical" evidence="8">
    <location>
        <begin position="773"/>
        <end position="792"/>
    </location>
</feature>
<feature type="region of interest" description="Disordered" evidence="7">
    <location>
        <begin position="1156"/>
        <end position="1191"/>
    </location>
</feature>